<dbReference type="Proteomes" id="UP000078200">
    <property type="component" value="Unassembled WGS sequence"/>
</dbReference>
<dbReference type="VEuPathDB" id="VectorBase:GAUT028571"/>
<dbReference type="AlphaFoldDB" id="A0A1A9V7R6"/>
<feature type="transmembrane region" description="Helical" evidence="1">
    <location>
        <begin position="76"/>
        <end position="95"/>
    </location>
</feature>
<evidence type="ECO:0000256" key="1">
    <source>
        <dbReference type="SAM" id="Phobius"/>
    </source>
</evidence>
<evidence type="ECO:0000313" key="3">
    <source>
        <dbReference type="Proteomes" id="UP000078200"/>
    </source>
</evidence>
<accession>A0A1A9V7R6</accession>
<dbReference type="EnsemblMetazoa" id="GAUT028571-RA">
    <property type="protein sequence ID" value="GAUT028571-PA"/>
    <property type="gene ID" value="GAUT028571"/>
</dbReference>
<proteinExistence type="predicted"/>
<organism evidence="2 3">
    <name type="scientific">Glossina austeni</name>
    <name type="common">Savannah tsetse fly</name>
    <dbReference type="NCBI Taxonomy" id="7395"/>
    <lineage>
        <taxon>Eukaryota</taxon>
        <taxon>Metazoa</taxon>
        <taxon>Ecdysozoa</taxon>
        <taxon>Arthropoda</taxon>
        <taxon>Hexapoda</taxon>
        <taxon>Insecta</taxon>
        <taxon>Pterygota</taxon>
        <taxon>Neoptera</taxon>
        <taxon>Endopterygota</taxon>
        <taxon>Diptera</taxon>
        <taxon>Brachycera</taxon>
        <taxon>Muscomorpha</taxon>
        <taxon>Hippoboscoidea</taxon>
        <taxon>Glossinidae</taxon>
        <taxon>Glossina</taxon>
    </lineage>
</organism>
<feature type="transmembrane region" description="Helical" evidence="1">
    <location>
        <begin position="43"/>
        <end position="64"/>
    </location>
</feature>
<keyword evidence="3" id="KW-1185">Reference proteome</keyword>
<sequence length="111" mass="12183">MLNGISSRLSVSFLEEREKDGSFVMAELVAAHTFLLFKRQTALTIRIISVANGTVMTIGLLIFLSKTMFSLYEFNCMVNLLLLSGAIVASLYLNMTATKPTLCLDSTGKPQ</sequence>
<keyword evidence="1" id="KW-0812">Transmembrane</keyword>
<reference evidence="2" key="1">
    <citation type="submission" date="2020-05" db="UniProtKB">
        <authorList>
            <consortium name="EnsemblMetazoa"/>
        </authorList>
    </citation>
    <scope>IDENTIFICATION</scope>
    <source>
        <strain evidence="2">TTRI</strain>
    </source>
</reference>
<name>A0A1A9V7R6_GLOAU</name>
<keyword evidence="1" id="KW-1133">Transmembrane helix</keyword>
<keyword evidence="1" id="KW-0472">Membrane</keyword>
<protein>
    <submittedName>
        <fullName evidence="2">Uncharacterized protein</fullName>
    </submittedName>
</protein>
<evidence type="ECO:0000313" key="2">
    <source>
        <dbReference type="EnsemblMetazoa" id="GAUT028571-PA"/>
    </source>
</evidence>